<dbReference type="EMBL" id="LAZR01037837">
    <property type="protein sequence ID" value="KKL21144.1"/>
    <property type="molecule type" value="Genomic_DNA"/>
</dbReference>
<dbReference type="SUPFAM" id="SSF49265">
    <property type="entry name" value="Fibronectin type III"/>
    <property type="match status" value="1"/>
</dbReference>
<dbReference type="Gene3D" id="2.60.40.10">
    <property type="entry name" value="Immunoglobulins"/>
    <property type="match status" value="1"/>
</dbReference>
<gene>
    <name evidence="1" type="ORF">LCGC14_2448390</name>
</gene>
<reference evidence="1" key="1">
    <citation type="journal article" date="2015" name="Nature">
        <title>Complex archaea that bridge the gap between prokaryotes and eukaryotes.</title>
        <authorList>
            <person name="Spang A."/>
            <person name="Saw J.H."/>
            <person name="Jorgensen S.L."/>
            <person name="Zaremba-Niedzwiedzka K."/>
            <person name="Martijn J."/>
            <person name="Lind A.E."/>
            <person name="van Eijk R."/>
            <person name="Schleper C."/>
            <person name="Guy L."/>
            <person name="Ettema T.J."/>
        </authorList>
    </citation>
    <scope>NUCLEOTIDE SEQUENCE</scope>
</reference>
<dbReference type="InterPro" id="IPR036116">
    <property type="entry name" value="FN3_sf"/>
</dbReference>
<comment type="caution">
    <text evidence="1">The sequence shown here is derived from an EMBL/GenBank/DDBJ whole genome shotgun (WGS) entry which is preliminary data.</text>
</comment>
<organism evidence="1">
    <name type="scientific">marine sediment metagenome</name>
    <dbReference type="NCBI Taxonomy" id="412755"/>
    <lineage>
        <taxon>unclassified sequences</taxon>
        <taxon>metagenomes</taxon>
        <taxon>ecological metagenomes</taxon>
    </lineage>
</organism>
<accession>A0A0F9BGX5</accession>
<sequence length="299" mass="33734">KQFQGLEKPVQDALLLKMGLQEISGEASTISGGGIAIVSPEKLVVDQALRDQIRAVFVSAIDPVANVEIEIVGGDCDRDPTQLPGLRLTWDQVVPPSGISFIAYDITRRVAGDTLYTRIASITDITTTEYTDFCTTSRVTYEYSVRWRVTAGAAQVTSPDTDPPVFAQVEFDFLFLHLENDTSFFVRLDTYRADKRRLRDQRQLAVWGRARPTLAIGEQIWHQLRIPGLQQLLSERVGVWEGLLDLMDQEREQASVVCVRFGKASERYFCNFLQETQRQAQKSYTPDVTLVEVHFDEAV</sequence>
<evidence type="ECO:0000313" key="1">
    <source>
        <dbReference type="EMBL" id="KKL21144.1"/>
    </source>
</evidence>
<dbReference type="AlphaFoldDB" id="A0A0F9BGX5"/>
<dbReference type="InterPro" id="IPR013783">
    <property type="entry name" value="Ig-like_fold"/>
</dbReference>
<name>A0A0F9BGX5_9ZZZZ</name>
<proteinExistence type="predicted"/>
<protein>
    <submittedName>
        <fullName evidence="1">Uncharacterized protein</fullName>
    </submittedName>
</protein>
<feature type="non-terminal residue" evidence="1">
    <location>
        <position position="1"/>
    </location>
</feature>